<dbReference type="PANTHER" id="PTHR39200:SF1">
    <property type="entry name" value="AUTO-TRANSPORTER ADHESIN HEAD GIN DOMAIN-CONTAINING PROTEIN-RELATED"/>
    <property type="match status" value="1"/>
</dbReference>
<protein>
    <submittedName>
        <fullName evidence="3">DUF2807 domain-containing protein</fullName>
    </submittedName>
</protein>
<accession>A0A5C0VGW1</accession>
<reference evidence="3 4" key="1">
    <citation type="submission" date="2019-08" db="EMBL/GenBank/DDBJ databases">
        <title>Pedobacter sp. nov., isolated from Han river, South Korea.</title>
        <authorList>
            <person name="Lee D.-H."/>
            <person name="Kim Y.-S."/>
            <person name="Hwang E.-M."/>
            <person name="Le Tran T.C."/>
            <person name="Cha C.-J."/>
        </authorList>
    </citation>
    <scope>NUCLEOTIDE SEQUENCE [LARGE SCALE GENOMIC DNA]</scope>
    <source>
        <strain evidence="3 4">CJ43</strain>
    </source>
</reference>
<evidence type="ECO:0000259" key="2">
    <source>
        <dbReference type="Pfam" id="PF10988"/>
    </source>
</evidence>
<keyword evidence="1" id="KW-0732">Signal</keyword>
<dbReference type="PROSITE" id="PS51257">
    <property type="entry name" value="PROKAR_LIPOPROTEIN"/>
    <property type="match status" value="1"/>
</dbReference>
<name>A0A5C0VGW1_9SPHI</name>
<dbReference type="KEGG" id="pej:FYC62_03630"/>
<feature type="chain" id="PRO_5022796269" evidence="1">
    <location>
        <begin position="28"/>
        <end position="244"/>
    </location>
</feature>
<dbReference type="AlphaFoldDB" id="A0A5C0VGW1"/>
<dbReference type="InterPro" id="IPR021255">
    <property type="entry name" value="DUF2807"/>
</dbReference>
<dbReference type="Gene3D" id="2.160.20.120">
    <property type="match status" value="1"/>
</dbReference>
<evidence type="ECO:0000313" key="3">
    <source>
        <dbReference type="EMBL" id="QEK50861.1"/>
    </source>
</evidence>
<organism evidence="3 4">
    <name type="scientific">Pedobacter aquae</name>
    <dbReference type="NCBI Taxonomy" id="2605747"/>
    <lineage>
        <taxon>Bacteria</taxon>
        <taxon>Pseudomonadati</taxon>
        <taxon>Bacteroidota</taxon>
        <taxon>Sphingobacteriia</taxon>
        <taxon>Sphingobacteriales</taxon>
        <taxon>Sphingobacteriaceae</taxon>
        <taxon>Pedobacter</taxon>
    </lineage>
</organism>
<dbReference type="Pfam" id="PF10988">
    <property type="entry name" value="DUF2807"/>
    <property type="match status" value="1"/>
</dbReference>
<feature type="domain" description="Putative auto-transporter adhesin head GIN" evidence="2">
    <location>
        <begin position="47"/>
        <end position="227"/>
    </location>
</feature>
<dbReference type="Proteomes" id="UP000323653">
    <property type="component" value="Chromosome"/>
</dbReference>
<evidence type="ECO:0000256" key="1">
    <source>
        <dbReference type="SAM" id="SignalP"/>
    </source>
</evidence>
<feature type="signal peptide" evidence="1">
    <location>
        <begin position="1"/>
        <end position="27"/>
    </location>
</feature>
<dbReference type="PANTHER" id="PTHR39200">
    <property type="entry name" value="HYPOTHETICAL EXPORTED PROTEIN"/>
    <property type="match status" value="1"/>
</dbReference>
<gene>
    <name evidence="3" type="ORF">FYC62_03630</name>
</gene>
<dbReference type="EMBL" id="CP043329">
    <property type="protein sequence ID" value="QEK50861.1"/>
    <property type="molecule type" value="Genomic_DNA"/>
</dbReference>
<keyword evidence="4" id="KW-1185">Reference proteome</keyword>
<proteinExistence type="predicted"/>
<evidence type="ECO:0000313" key="4">
    <source>
        <dbReference type="Proteomes" id="UP000323653"/>
    </source>
</evidence>
<sequence>MKFKTKNMRNYIFYTLALFITVLSSCGGSGCITGSGEQIVEQRSIGDFSKLEISGDFKVLIFQSDSSAMSIMADDNIIPHVKQKISGDVLTIVLDEDICDGGPVAISLSSKTWNAIKASGAVEVIGESKIVAQDFELDLSGATDVALVLEAARLTTKTSGAAEISLKGQSRQHFIETSGSSTIKAFDFVVSDYRLESSGASDAQINVLNSLEVKSSGQSNIVYKGNPKTIKRDESGAASITQAN</sequence>